<dbReference type="GO" id="GO:0016787">
    <property type="term" value="F:hydrolase activity"/>
    <property type="evidence" value="ECO:0007669"/>
    <property type="project" value="UniProtKB-KW"/>
</dbReference>
<dbReference type="CDD" id="cd22958">
    <property type="entry name" value="DD_DPY30_SDC1-like"/>
    <property type="match status" value="1"/>
</dbReference>
<accession>A0ABP6GHU5</accession>
<dbReference type="Proteomes" id="UP001500886">
    <property type="component" value="Unassembled WGS sequence"/>
</dbReference>
<dbReference type="EMBL" id="BAAASL010000021">
    <property type="protein sequence ID" value="GAA2722933.1"/>
    <property type="molecule type" value="Genomic_DNA"/>
</dbReference>
<keyword evidence="1" id="KW-0378">Hydrolase</keyword>
<name>A0ABP6GHU5_9ACTN</name>
<comment type="caution">
    <text evidence="1">The sequence shown here is derived from an EMBL/GenBank/DDBJ whole genome shotgun (WGS) entry which is preliminary data.</text>
</comment>
<dbReference type="InterPro" id="IPR029058">
    <property type="entry name" value="AB_hydrolase_fold"/>
</dbReference>
<gene>
    <name evidence="1" type="ORF">GCM10010315_49240</name>
</gene>
<evidence type="ECO:0000313" key="2">
    <source>
        <dbReference type="Proteomes" id="UP001500886"/>
    </source>
</evidence>
<sequence>MRPYWDLTFDAEGHCDPGERDALLEGVTQNGIGDLVVFSHGWNNTRSSATALYGRFFAPFPTLLAGAAHHGGLGYTGVIWPSMRFADEPVPDFPAPRATALDAAWPVLEPATLQALARVFPGSEALLDRLAELLERRPDDPVRLAEFVGLAHRLTTSGRQGAADGGAGSAAWAYDLEEGAGEPAEPTMFSGDPERACAAFAEALSLAGMARTDLFGAVRRLWAGALELLRQAAYWEMKRRAGVVGQAGLGPVLGALAARCPGVRVHLVGHSFGARLVAFALRGLPAGARCLGSLTLLQGAFSHYAFASQLPFDSGRGGALKELQARVDGPVVCCHSRLDTALSVLYPLASLISGDADSVRPETLLGVDAARWGAMGHDGVQAVAGTARTTLAEALAGALPATGCVNVDAAAVVRLGGPPTGAHGDICHAELARLVLLAGRVMR</sequence>
<reference evidence="2" key="1">
    <citation type="journal article" date="2019" name="Int. J. Syst. Evol. Microbiol.">
        <title>The Global Catalogue of Microorganisms (GCM) 10K type strain sequencing project: providing services to taxonomists for standard genome sequencing and annotation.</title>
        <authorList>
            <consortium name="The Broad Institute Genomics Platform"/>
            <consortium name="The Broad Institute Genome Sequencing Center for Infectious Disease"/>
            <person name="Wu L."/>
            <person name="Ma J."/>
        </authorList>
    </citation>
    <scope>NUCLEOTIDE SEQUENCE [LARGE SCALE GENOMIC DNA]</scope>
    <source>
        <strain evidence="2">JCM 4542</strain>
    </source>
</reference>
<keyword evidence="2" id="KW-1185">Reference proteome</keyword>
<organism evidence="1 2">
    <name type="scientific">Streptomyces luteosporeus</name>
    <dbReference type="NCBI Taxonomy" id="173856"/>
    <lineage>
        <taxon>Bacteria</taxon>
        <taxon>Bacillati</taxon>
        <taxon>Actinomycetota</taxon>
        <taxon>Actinomycetes</taxon>
        <taxon>Kitasatosporales</taxon>
        <taxon>Streptomycetaceae</taxon>
        <taxon>Streptomyces</taxon>
    </lineage>
</organism>
<protein>
    <submittedName>
        <fullName evidence="1">Alpha/beta hydrolase</fullName>
    </submittedName>
</protein>
<evidence type="ECO:0000313" key="1">
    <source>
        <dbReference type="EMBL" id="GAA2722933.1"/>
    </source>
</evidence>
<dbReference type="SUPFAM" id="SSF53474">
    <property type="entry name" value="alpha/beta-Hydrolases"/>
    <property type="match status" value="1"/>
</dbReference>
<proteinExistence type="predicted"/>